<dbReference type="Proteomes" id="UP000275078">
    <property type="component" value="Unassembled WGS sequence"/>
</dbReference>
<reference evidence="1 2" key="1">
    <citation type="journal article" date="2018" name="Nat. Ecol. Evol.">
        <title>Pezizomycetes genomes reveal the molecular basis of ectomycorrhizal truffle lifestyle.</title>
        <authorList>
            <person name="Murat C."/>
            <person name="Payen T."/>
            <person name="Noel B."/>
            <person name="Kuo A."/>
            <person name="Morin E."/>
            <person name="Chen J."/>
            <person name="Kohler A."/>
            <person name="Krizsan K."/>
            <person name="Balestrini R."/>
            <person name="Da Silva C."/>
            <person name="Montanini B."/>
            <person name="Hainaut M."/>
            <person name="Levati E."/>
            <person name="Barry K.W."/>
            <person name="Belfiori B."/>
            <person name="Cichocki N."/>
            <person name="Clum A."/>
            <person name="Dockter R.B."/>
            <person name="Fauchery L."/>
            <person name="Guy J."/>
            <person name="Iotti M."/>
            <person name="Le Tacon F."/>
            <person name="Lindquist E.A."/>
            <person name="Lipzen A."/>
            <person name="Malagnac F."/>
            <person name="Mello A."/>
            <person name="Molinier V."/>
            <person name="Miyauchi S."/>
            <person name="Poulain J."/>
            <person name="Riccioni C."/>
            <person name="Rubini A."/>
            <person name="Sitrit Y."/>
            <person name="Splivallo R."/>
            <person name="Traeger S."/>
            <person name="Wang M."/>
            <person name="Zifcakova L."/>
            <person name="Wipf D."/>
            <person name="Zambonelli A."/>
            <person name="Paolocci F."/>
            <person name="Nowrousian M."/>
            <person name="Ottonello S."/>
            <person name="Baldrian P."/>
            <person name="Spatafora J.W."/>
            <person name="Henrissat B."/>
            <person name="Nagy L.G."/>
            <person name="Aury J.M."/>
            <person name="Wincker P."/>
            <person name="Grigoriev I.V."/>
            <person name="Bonfante P."/>
            <person name="Martin F.M."/>
        </authorList>
    </citation>
    <scope>NUCLEOTIDE SEQUENCE [LARGE SCALE GENOMIC DNA]</scope>
    <source>
        <strain evidence="1 2">RN42</strain>
    </source>
</reference>
<name>A0A3N4H8G1_ASCIM</name>
<sequence length="181" mass="20592">MPEQWCDGDNCFYRVIGPAWTSNMWYEEQIHLDGMVGEPGHFVLGLILASDGGLLSKYSGDASINPLNMSLWNIDPRFRACPSNGCWRSVAMLPEKLKYAASTENPRKQERLRANEIVQAVIRDVLYDLPRLHREGIRILCPDGKWRIGHVQVVGWLADYMEVIKIFSISKNSCPICQIDP</sequence>
<feature type="non-terminal residue" evidence="1">
    <location>
        <position position="181"/>
    </location>
</feature>
<organism evidence="1 2">
    <name type="scientific">Ascobolus immersus RN42</name>
    <dbReference type="NCBI Taxonomy" id="1160509"/>
    <lineage>
        <taxon>Eukaryota</taxon>
        <taxon>Fungi</taxon>
        <taxon>Dikarya</taxon>
        <taxon>Ascomycota</taxon>
        <taxon>Pezizomycotina</taxon>
        <taxon>Pezizomycetes</taxon>
        <taxon>Pezizales</taxon>
        <taxon>Ascobolaceae</taxon>
        <taxon>Ascobolus</taxon>
    </lineage>
</organism>
<dbReference type="STRING" id="1160509.A0A3N4H8G1"/>
<dbReference type="EMBL" id="ML119982">
    <property type="protein sequence ID" value="RPA71049.1"/>
    <property type="molecule type" value="Genomic_DNA"/>
</dbReference>
<dbReference type="InterPro" id="IPR041078">
    <property type="entry name" value="Plavaka"/>
</dbReference>
<accession>A0A3N4H8G1</accession>
<dbReference type="AlphaFoldDB" id="A0A3N4H8G1"/>
<proteinExistence type="predicted"/>
<dbReference type="OrthoDB" id="5322288at2759"/>
<evidence type="ECO:0000313" key="2">
    <source>
        <dbReference type="Proteomes" id="UP000275078"/>
    </source>
</evidence>
<dbReference type="Pfam" id="PF18759">
    <property type="entry name" value="Plavaka"/>
    <property type="match status" value="1"/>
</dbReference>
<evidence type="ECO:0000313" key="1">
    <source>
        <dbReference type="EMBL" id="RPA71049.1"/>
    </source>
</evidence>
<gene>
    <name evidence="1" type="ORF">BJ508DRAFT_218529</name>
</gene>
<protein>
    <submittedName>
        <fullName evidence="1">Uncharacterized protein</fullName>
    </submittedName>
</protein>
<keyword evidence="2" id="KW-1185">Reference proteome</keyword>